<dbReference type="InterPro" id="IPR027417">
    <property type="entry name" value="P-loop_NTPase"/>
</dbReference>
<dbReference type="GO" id="GO:0016301">
    <property type="term" value="F:kinase activity"/>
    <property type="evidence" value="ECO:0007669"/>
    <property type="project" value="UniProtKB-KW"/>
</dbReference>
<keyword evidence="2" id="KW-1185">Reference proteome</keyword>
<dbReference type="EMBL" id="LT607752">
    <property type="protein sequence ID" value="SCG57228.1"/>
    <property type="molecule type" value="Genomic_DNA"/>
</dbReference>
<keyword evidence="1" id="KW-0418">Kinase</keyword>
<name>A0A120F960_9ACTN</name>
<protein>
    <submittedName>
        <fullName evidence="1">Adenylate kinase</fullName>
    </submittedName>
</protein>
<sequence>MDRIALIGCGGSGKSTIARQLAQILDAPLTHLDAIYYDEQWNPLPQEEFTARQEKLVTGERWIIEGNYAGTLPIRLAAADTVIFLDLPAATCLWGIVQRRRRYRGGQHQADGVYDRITWNFVRYILGYRRTMRPRVRNLIQEHGPHVQLISLTSRRQANRLVDRIRAQAPPMP</sequence>
<dbReference type="RefSeq" id="WP_067306142.1">
    <property type="nucleotide sequence ID" value="NZ_LRMV01000038.1"/>
</dbReference>
<dbReference type="Proteomes" id="UP000198226">
    <property type="component" value="Chromosome I"/>
</dbReference>
<dbReference type="OrthoDB" id="3199600at2"/>
<gene>
    <name evidence="1" type="ORF">GA0070623_2500</name>
</gene>
<organism evidence="1 2">
    <name type="scientific">Micromonospora rifamycinica</name>
    <dbReference type="NCBI Taxonomy" id="291594"/>
    <lineage>
        <taxon>Bacteria</taxon>
        <taxon>Bacillati</taxon>
        <taxon>Actinomycetota</taxon>
        <taxon>Actinomycetes</taxon>
        <taxon>Micromonosporales</taxon>
        <taxon>Micromonosporaceae</taxon>
        <taxon>Micromonospora</taxon>
    </lineage>
</organism>
<dbReference type="SUPFAM" id="SSF52540">
    <property type="entry name" value="P-loop containing nucleoside triphosphate hydrolases"/>
    <property type="match status" value="1"/>
</dbReference>
<reference evidence="2" key="1">
    <citation type="submission" date="2016-06" db="EMBL/GenBank/DDBJ databases">
        <authorList>
            <person name="Varghese N."/>
            <person name="Submissions Spin"/>
        </authorList>
    </citation>
    <scope>NUCLEOTIDE SEQUENCE [LARGE SCALE GENOMIC DNA]</scope>
    <source>
        <strain evidence="2">DSM 44983</strain>
    </source>
</reference>
<evidence type="ECO:0000313" key="2">
    <source>
        <dbReference type="Proteomes" id="UP000198226"/>
    </source>
</evidence>
<keyword evidence="1" id="KW-0808">Transferase</keyword>
<dbReference type="PANTHER" id="PTHR37816">
    <property type="entry name" value="YALI0E33011P"/>
    <property type="match status" value="1"/>
</dbReference>
<dbReference type="AlphaFoldDB" id="A0A120F960"/>
<accession>A0A120F960</accession>
<evidence type="ECO:0000313" key="1">
    <source>
        <dbReference type="EMBL" id="SCG57228.1"/>
    </source>
</evidence>
<dbReference type="Gene3D" id="3.40.50.300">
    <property type="entry name" value="P-loop containing nucleotide triphosphate hydrolases"/>
    <property type="match status" value="1"/>
</dbReference>
<dbReference type="PANTHER" id="PTHR37816:SF3">
    <property type="entry name" value="MODULATES DNA TOPOLOGY"/>
    <property type="match status" value="1"/>
</dbReference>
<dbReference type="InterPro" id="IPR052922">
    <property type="entry name" value="Cytidylate_Kinase-2"/>
</dbReference>
<proteinExistence type="predicted"/>